<name>A0A1G8CHA5_9BACT</name>
<sequence>MDGSINFMTNGDINVYPCPWESDKTVTDGRRIKYRAGIEVDADGRTSVKRYNSRKEETVWNQQ</sequence>
<gene>
    <name evidence="1" type="ORF">SAMN04487901_1307</name>
</gene>
<dbReference type="Proteomes" id="UP000198779">
    <property type="component" value="Unassembled WGS sequence"/>
</dbReference>
<dbReference type="STRING" id="645274.SAMN04487901_1307"/>
<evidence type="ECO:0000313" key="1">
    <source>
        <dbReference type="EMBL" id="SDH44613.1"/>
    </source>
</evidence>
<evidence type="ECO:0000313" key="2">
    <source>
        <dbReference type="Proteomes" id="UP000198779"/>
    </source>
</evidence>
<dbReference type="EMBL" id="FNCQ01000030">
    <property type="protein sequence ID" value="SDH44613.1"/>
    <property type="molecule type" value="Genomic_DNA"/>
</dbReference>
<protein>
    <submittedName>
        <fullName evidence="1">Uncharacterized protein</fullName>
    </submittedName>
</protein>
<accession>A0A1G8CHA5</accession>
<proteinExistence type="predicted"/>
<dbReference type="AlphaFoldDB" id="A0A1G8CHA5"/>
<reference evidence="2" key="1">
    <citation type="submission" date="2016-10" db="EMBL/GenBank/DDBJ databases">
        <authorList>
            <person name="Varghese N."/>
            <person name="Submissions S."/>
        </authorList>
    </citation>
    <scope>NUCLEOTIDE SEQUENCE [LARGE SCALE GENOMIC DNA]</scope>
    <source>
        <strain evidence="2">BP1-148</strain>
    </source>
</reference>
<organism evidence="1 2">
    <name type="scientific">Prevotella communis</name>
    <dbReference type="NCBI Taxonomy" id="2913614"/>
    <lineage>
        <taxon>Bacteria</taxon>
        <taxon>Pseudomonadati</taxon>
        <taxon>Bacteroidota</taxon>
        <taxon>Bacteroidia</taxon>
        <taxon>Bacteroidales</taxon>
        <taxon>Prevotellaceae</taxon>
        <taxon>Prevotella</taxon>
    </lineage>
</organism>
<keyword evidence="2" id="KW-1185">Reference proteome</keyword>